<comment type="caution">
    <text evidence="1">The sequence shown here is derived from an EMBL/GenBank/DDBJ whole genome shotgun (WGS) entry which is preliminary data.</text>
</comment>
<organism evidence="1">
    <name type="scientific">marine sediment metagenome</name>
    <dbReference type="NCBI Taxonomy" id="412755"/>
    <lineage>
        <taxon>unclassified sequences</taxon>
        <taxon>metagenomes</taxon>
        <taxon>ecological metagenomes</taxon>
    </lineage>
</organism>
<evidence type="ECO:0000313" key="1">
    <source>
        <dbReference type="EMBL" id="GAF87030.1"/>
    </source>
</evidence>
<feature type="non-terminal residue" evidence="1">
    <location>
        <position position="1"/>
    </location>
</feature>
<sequence>GLSKRISNGNVKKFIKVLVNSAQELSGMLGYK</sequence>
<gene>
    <name evidence="1" type="ORF">S01H1_23687</name>
</gene>
<proteinExistence type="predicted"/>
<name>X0UEX9_9ZZZZ</name>
<dbReference type="EMBL" id="BARS01013769">
    <property type="protein sequence ID" value="GAF87030.1"/>
    <property type="molecule type" value="Genomic_DNA"/>
</dbReference>
<dbReference type="AlphaFoldDB" id="X0UEX9"/>
<reference evidence="1" key="1">
    <citation type="journal article" date="2014" name="Front. Microbiol.">
        <title>High frequency of phylogenetically diverse reductive dehalogenase-homologous genes in deep subseafloor sedimentary metagenomes.</title>
        <authorList>
            <person name="Kawai M."/>
            <person name="Futagami T."/>
            <person name="Toyoda A."/>
            <person name="Takaki Y."/>
            <person name="Nishi S."/>
            <person name="Hori S."/>
            <person name="Arai W."/>
            <person name="Tsubouchi T."/>
            <person name="Morono Y."/>
            <person name="Uchiyama I."/>
            <person name="Ito T."/>
            <person name="Fujiyama A."/>
            <person name="Inagaki F."/>
            <person name="Takami H."/>
        </authorList>
    </citation>
    <scope>NUCLEOTIDE SEQUENCE</scope>
    <source>
        <strain evidence="1">Expedition CK06-06</strain>
    </source>
</reference>
<accession>X0UEX9</accession>
<protein>
    <submittedName>
        <fullName evidence="1">Uncharacterized protein</fullName>
    </submittedName>
</protein>